<sequence length="106" mass="11048">MPTTQHVEITSLSTSMTSVDDDVTTLNALLAEGGTDLNNETVVELLKRLEGAEGVAQGVEDKLDAILGNLDHLLVSLGDQDGKDVVEVNGRSESAKTEAKAGEGAK</sequence>
<dbReference type="EMBL" id="ML208356">
    <property type="protein sequence ID" value="TFK68266.1"/>
    <property type="molecule type" value="Genomic_DNA"/>
</dbReference>
<evidence type="ECO:0000313" key="1">
    <source>
        <dbReference type="EMBL" id="TFK68266.1"/>
    </source>
</evidence>
<proteinExistence type="predicted"/>
<evidence type="ECO:0000313" key="2">
    <source>
        <dbReference type="Proteomes" id="UP000308600"/>
    </source>
</evidence>
<gene>
    <name evidence="1" type="ORF">BDN72DRAFT_842079</name>
</gene>
<keyword evidence="2" id="KW-1185">Reference proteome</keyword>
<protein>
    <submittedName>
        <fullName evidence="1">Uncharacterized protein</fullName>
    </submittedName>
</protein>
<reference evidence="1 2" key="1">
    <citation type="journal article" date="2019" name="Nat. Ecol. Evol.">
        <title>Megaphylogeny resolves global patterns of mushroom evolution.</title>
        <authorList>
            <person name="Varga T."/>
            <person name="Krizsan K."/>
            <person name="Foldi C."/>
            <person name="Dima B."/>
            <person name="Sanchez-Garcia M."/>
            <person name="Sanchez-Ramirez S."/>
            <person name="Szollosi G.J."/>
            <person name="Szarkandi J.G."/>
            <person name="Papp V."/>
            <person name="Albert L."/>
            <person name="Andreopoulos W."/>
            <person name="Angelini C."/>
            <person name="Antonin V."/>
            <person name="Barry K.W."/>
            <person name="Bougher N.L."/>
            <person name="Buchanan P."/>
            <person name="Buyck B."/>
            <person name="Bense V."/>
            <person name="Catcheside P."/>
            <person name="Chovatia M."/>
            <person name="Cooper J."/>
            <person name="Damon W."/>
            <person name="Desjardin D."/>
            <person name="Finy P."/>
            <person name="Geml J."/>
            <person name="Haridas S."/>
            <person name="Hughes K."/>
            <person name="Justo A."/>
            <person name="Karasinski D."/>
            <person name="Kautmanova I."/>
            <person name="Kiss B."/>
            <person name="Kocsube S."/>
            <person name="Kotiranta H."/>
            <person name="LaButti K.M."/>
            <person name="Lechner B.E."/>
            <person name="Liimatainen K."/>
            <person name="Lipzen A."/>
            <person name="Lukacs Z."/>
            <person name="Mihaltcheva S."/>
            <person name="Morgado L.N."/>
            <person name="Niskanen T."/>
            <person name="Noordeloos M.E."/>
            <person name="Ohm R.A."/>
            <person name="Ortiz-Santana B."/>
            <person name="Ovrebo C."/>
            <person name="Racz N."/>
            <person name="Riley R."/>
            <person name="Savchenko A."/>
            <person name="Shiryaev A."/>
            <person name="Soop K."/>
            <person name="Spirin V."/>
            <person name="Szebenyi C."/>
            <person name="Tomsovsky M."/>
            <person name="Tulloss R.E."/>
            <person name="Uehling J."/>
            <person name="Grigoriev I.V."/>
            <person name="Vagvolgyi C."/>
            <person name="Papp T."/>
            <person name="Martin F.M."/>
            <person name="Miettinen O."/>
            <person name="Hibbett D.S."/>
            <person name="Nagy L.G."/>
        </authorList>
    </citation>
    <scope>NUCLEOTIDE SEQUENCE [LARGE SCALE GENOMIC DNA]</scope>
    <source>
        <strain evidence="1 2">NL-1719</strain>
    </source>
</reference>
<name>A0ACD3ASH7_9AGAR</name>
<accession>A0ACD3ASH7</accession>
<organism evidence="1 2">
    <name type="scientific">Pluteus cervinus</name>
    <dbReference type="NCBI Taxonomy" id="181527"/>
    <lineage>
        <taxon>Eukaryota</taxon>
        <taxon>Fungi</taxon>
        <taxon>Dikarya</taxon>
        <taxon>Basidiomycota</taxon>
        <taxon>Agaricomycotina</taxon>
        <taxon>Agaricomycetes</taxon>
        <taxon>Agaricomycetidae</taxon>
        <taxon>Agaricales</taxon>
        <taxon>Pluteineae</taxon>
        <taxon>Pluteaceae</taxon>
        <taxon>Pluteus</taxon>
    </lineage>
</organism>
<dbReference type="Proteomes" id="UP000308600">
    <property type="component" value="Unassembled WGS sequence"/>
</dbReference>